<evidence type="ECO:0000313" key="9">
    <source>
        <dbReference type="EMBL" id="NIR73814.1"/>
    </source>
</evidence>
<keyword evidence="2 3" id="KW-0560">Oxidoreductase</keyword>
<dbReference type="InterPro" id="IPR046346">
    <property type="entry name" value="Aminoacid_DH-like_N_sf"/>
</dbReference>
<dbReference type="PANTHER" id="PTHR11606">
    <property type="entry name" value="GLUTAMATE DEHYDROGENASE"/>
    <property type="match status" value="1"/>
</dbReference>
<name>A0AAE5CC53_9BACT</name>
<evidence type="ECO:0000256" key="1">
    <source>
        <dbReference type="ARBA" id="ARBA00006382"/>
    </source>
</evidence>
<dbReference type="SUPFAM" id="SSF53223">
    <property type="entry name" value="Aminoacid dehydrogenase-like, N-terminal domain"/>
    <property type="match status" value="1"/>
</dbReference>
<feature type="binding site" evidence="5">
    <location>
        <position position="236"/>
    </location>
    <ligand>
        <name>NAD(+)</name>
        <dbReference type="ChEBI" id="CHEBI:57540"/>
    </ligand>
</feature>
<protein>
    <recommendedName>
        <fullName evidence="3">Glutamate dehydrogenase</fullName>
    </recommendedName>
</protein>
<keyword evidence="5" id="KW-0547">Nucleotide-binding</keyword>
<dbReference type="EMBL" id="JAACAK010000014">
    <property type="protein sequence ID" value="NIR73814.1"/>
    <property type="molecule type" value="Genomic_DNA"/>
</dbReference>
<dbReference type="AlphaFoldDB" id="A0AAE5CC53"/>
<dbReference type="InterPro" id="IPR006096">
    <property type="entry name" value="Glu/Leu/Phe/Val/Trp_DH_C"/>
</dbReference>
<dbReference type="InterPro" id="IPR006095">
    <property type="entry name" value="Glu/Leu/Phe/Val/Trp_DH"/>
</dbReference>
<feature type="domain" description="Glutamate/phenylalanine/leucine/valine/L-tryptophan dehydrogenase C-terminal" evidence="8">
    <location>
        <begin position="194"/>
        <end position="450"/>
    </location>
</feature>
<dbReference type="InterPro" id="IPR036291">
    <property type="entry name" value="NAD(P)-bd_dom_sf"/>
</dbReference>
<dbReference type="GO" id="GO:0006538">
    <property type="term" value="P:L-glutamate catabolic process"/>
    <property type="evidence" value="ECO:0007669"/>
    <property type="project" value="TreeGrafter"/>
</dbReference>
<dbReference type="PIRSF" id="PIRSF000185">
    <property type="entry name" value="Glu_DH"/>
    <property type="match status" value="1"/>
</dbReference>
<comment type="similarity">
    <text evidence="1 3 7">Belongs to the Glu/Leu/Phe/Val dehydrogenases family.</text>
</comment>
<feature type="binding site" evidence="5">
    <location>
        <position position="80"/>
    </location>
    <ligand>
        <name>substrate</name>
    </ligand>
</feature>
<feature type="binding site" evidence="5">
    <location>
        <position position="104"/>
    </location>
    <ligand>
        <name>substrate</name>
    </ligand>
</feature>
<dbReference type="Pfam" id="PF02812">
    <property type="entry name" value="ELFV_dehydrog_N"/>
    <property type="match status" value="1"/>
</dbReference>
<feature type="site" description="Important for catalysis" evidence="6">
    <location>
        <position position="156"/>
    </location>
</feature>
<dbReference type="FunFam" id="3.40.50.10860:FF:000003">
    <property type="entry name" value="Glutamate dehydrogenase"/>
    <property type="match status" value="1"/>
</dbReference>
<evidence type="ECO:0000256" key="4">
    <source>
        <dbReference type="PIRSR" id="PIRSR000185-1"/>
    </source>
</evidence>
<evidence type="ECO:0000256" key="2">
    <source>
        <dbReference type="ARBA" id="ARBA00023002"/>
    </source>
</evidence>
<keyword evidence="5" id="KW-0520">NAD</keyword>
<dbReference type="InterPro" id="IPR014362">
    <property type="entry name" value="Glu_DH"/>
</dbReference>
<dbReference type="Gene3D" id="3.40.50.10860">
    <property type="entry name" value="Leucine Dehydrogenase, chain A, domain 1"/>
    <property type="match status" value="1"/>
</dbReference>
<dbReference type="PROSITE" id="PS00074">
    <property type="entry name" value="GLFV_DEHYDROGENASE"/>
    <property type="match status" value="1"/>
</dbReference>
<dbReference type="PRINTS" id="PR00082">
    <property type="entry name" value="GLFDHDRGNASE"/>
</dbReference>
<dbReference type="SUPFAM" id="SSF51735">
    <property type="entry name" value="NAD(P)-binding Rossmann-fold domains"/>
    <property type="match status" value="1"/>
</dbReference>
<sequence length="453" mass="49089">MSKETQRQGNGEDLNPFHIAQQQFDHASRYIPDLKAGLVDFLKAPNRMITVEFPIETAEGEVRNFVGYRCLHNQVRGPGKGGIRYHPDVTADEVRALASWMSWKCAVLDVPFGGAKGGVICNPKKLTKDDLRKITRRFISELGDSIGPYTDIPAPDVNTNAETMAWIYDTYDMMHKGKNNLGVVTGKPVDMGGSLGRNEATSRGCLFCTQRALELGAVPGLERLKGATVAVQGYGNAGAIAAQLFAEKGAKIIAVSDSRGAIVNRDGLDPDAVLEHKKKTGSVVDFPDTKKISNDELLTLECDVLIPAALENVIRGDNAAEINAKVIAEAANGPTTPAADTILLERGIPVLPDILANAGGVTVSYFEWVQNNENEQWEEDEVNGKMRAKMIKSTDAVVSTQKQINDSLEVLDAARKKRGLDGAPLTRIDLRTAAYVLAIGRVADVTLQRGIWP</sequence>
<gene>
    <name evidence="9" type="ORF">GWO12_01665</name>
</gene>
<dbReference type="InterPro" id="IPR033922">
    <property type="entry name" value="NAD_bind_Glu_DH"/>
</dbReference>
<reference evidence="9 10" key="1">
    <citation type="submission" date="2020-01" db="EMBL/GenBank/DDBJ databases">
        <title>Genomes assembled from Gulf of Kutch pelagic sediment metagenomes.</title>
        <authorList>
            <person name="Chandrashekar M."/>
            <person name="Mahajan M.S."/>
            <person name="Dave K.J."/>
            <person name="Vatsa P."/>
            <person name="Nathani N.M."/>
        </authorList>
    </citation>
    <scope>NUCLEOTIDE SEQUENCE [LARGE SCALE GENOMIC DNA]</scope>
    <source>
        <strain evidence="9">KS3-K002</strain>
    </source>
</reference>
<evidence type="ECO:0000256" key="3">
    <source>
        <dbReference type="PIRNR" id="PIRNR000185"/>
    </source>
</evidence>
<accession>A0AAE5CC53</accession>
<feature type="active site" description="Proton donor" evidence="4">
    <location>
        <position position="116"/>
    </location>
</feature>
<dbReference type="InterPro" id="IPR006097">
    <property type="entry name" value="Glu/Leu/Phe/Val/Trp_DH_dimer"/>
</dbReference>
<dbReference type="Gene3D" id="3.40.50.720">
    <property type="entry name" value="NAD(P)-binding Rossmann-like Domain"/>
    <property type="match status" value="1"/>
</dbReference>
<comment type="caution">
    <text evidence="9">The sequence shown here is derived from an EMBL/GenBank/DDBJ whole genome shotgun (WGS) entry which is preliminary data.</text>
</comment>
<dbReference type="InterPro" id="IPR033524">
    <property type="entry name" value="Glu/Leu/Phe/Val_DH_AS"/>
</dbReference>
<evidence type="ECO:0000259" key="8">
    <source>
        <dbReference type="SMART" id="SM00839"/>
    </source>
</evidence>
<feature type="binding site" evidence="5">
    <location>
        <position position="201"/>
    </location>
    <ligand>
        <name>NAD(+)</name>
        <dbReference type="ChEBI" id="CHEBI:57540"/>
    </ligand>
</feature>
<evidence type="ECO:0000256" key="7">
    <source>
        <dbReference type="RuleBase" id="RU004417"/>
    </source>
</evidence>
<dbReference type="PANTHER" id="PTHR11606:SF13">
    <property type="entry name" value="GLUTAMATE DEHYDROGENASE 1, MITOCHONDRIAL"/>
    <property type="match status" value="1"/>
</dbReference>
<dbReference type="GO" id="GO:0000166">
    <property type="term" value="F:nucleotide binding"/>
    <property type="evidence" value="ECO:0007669"/>
    <property type="project" value="UniProtKB-KW"/>
</dbReference>
<dbReference type="GO" id="GO:0004352">
    <property type="term" value="F:glutamate dehydrogenase (NAD+) activity"/>
    <property type="evidence" value="ECO:0007669"/>
    <property type="project" value="TreeGrafter"/>
</dbReference>
<dbReference type="Proteomes" id="UP000702544">
    <property type="component" value="Unassembled WGS sequence"/>
</dbReference>
<evidence type="ECO:0000313" key="10">
    <source>
        <dbReference type="Proteomes" id="UP000702544"/>
    </source>
</evidence>
<evidence type="ECO:0000256" key="5">
    <source>
        <dbReference type="PIRSR" id="PIRSR000185-2"/>
    </source>
</evidence>
<dbReference type="Pfam" id="PF00208">
    <property type="entry name" value="ELFV_dehydrog"/>
    <property type="match status" value="1"/>
</dbReference>
<dbReference type="SMART" id="SM00839">
    <property type="entry name" value="ELFV_dehydrog"/>
    <property type="match status" value="1"/>
</dbReference>
<dbReference type="CDD" id="cd01076">
    <property type="entry name" value="NAD_bind_1_Glu_DH"/>
    <property type="match status" value="1"/>
</dbReference>
<evidence type="ECO:0000256" key="6">
    <source>
        <dbReference type="PIRSR" id="PIRSR000185-3"/>
    </source>
</evidence>
<proteinExistence type="inferred from homology"/>
<feature type="binding site" evidence="5">
    <location>
        <position position="364"/>
    </location>
    <ligand>
        <name>substrate</name>
    </ligand>
</feature>
<organism evidence="9 10">
    <name type="scientific">Candidatus Kutchimonas denitrificans</name>
    <dbReference type="NCBI Taxonomy" id="3056748"/>
    <lineage>
        <taxon>Bacteria</taxon>
        <taxon>Pseudomonadati</taxon>
        <taxon>Gemmatimonadota</taxon>
        <taxon>Gemmatimonadia</taxon>
        <taxon>Candidatus Palauibacterales</taxon>
        <taxon>Candidatus Palauibacteraceae</taxon>
        <taxon>Candidatus Kutchimonas</taxon>
    </lineage>
</organism>